<reference evidence="1" key="1">
    <citation type="submission" date="2018-02" db="EMBL/GenBank/DDBJ databases">
        <title>Rhizophora mucronata_Transcriptome.</title>
        <authorList>
            <person name="Meera S.P."/>
            <person name="Sreeshan A."/>
            <person name="Augustine A."/>
        </authorList>
    </citation>
    <scope>NUCLEOTIDE SEQUENCE</scope>
    <source>
        <tissue evidence="1">Leaf</tissue>
    </source>
</reference>
<sequence length="33" mass="3774">MGPFPLRAEKRGRVKLGSCVLSVVNMVLIRWPY</sequence>
<proteinExistence type="predicted"/>
<organism evidence="1">
    <name type="scientific">Rhizophora mucronata</name>
    <name type="common">Asiatic mangrove</name>
    <dbReference type="NCBI Taxonomy" id="61149"/>
    <lineage>
        <taxon>Eukaryota</taxon>
        <taxon>Viridiplantae</taxon>
        <taxon>Streptophyta</taxon>
        <taxon>Embryophyta</taxon>
        <taxon>Tracheophyta</taxon>
        <taxon>Spermatophyta</taxon>
        <taxon>Magnoliopsida</taxon>
        <taxon>eudicotyledons</taxon>
        <taxon>Gunneridae</taxon>
        <taxon>Pentapetalae</taxon>
        <taxon>rosids</taxon>
        <taxon>fabids</taxon>
        <taxon>Malpighiales</taxon>
        <taxon>Rhizophoraceae</taxon>
        <taxon>Rhizophora</taxon>
    </lineage>
</organism>
<dbReference type="AlphaFoldDB" id="A0A2P2Q7N7"/>
<evidence type="ECO:0000313" key="1">
    <source>
        <dbReference type="EMBL" id="MBX63006.1"/>
    </source>
</evidence>
<dbReference type="EMBL" id="GGEC01082522">
    <property type="protein sequence ID" value="MBX63006.1"/>
    <property type="molecule type" value="Transcribed_RNA"/>
</dbReference>
<accession>A0A2P2Q7N7</accession>
<protein>
    <submittedName>
        <fullName evidence="1">Uncharacterized protein</fullName>
    </submittedName>
</protein>
<name>A0A2P2Q7N7_RHIMU</name>